<evidence type="ECO:0000256" key="1">
    <source>
        <dbReference type="ARBA" id="ARBA00022670"/>
    </source>
</evidence>
<dbReference type="PANTHER" id="PTHR22726:SF1">
    <property type="entry name" value="METALLOENDOPEPTIDASE OMA1, MITOCHONDRIAL"/>
    <property type="match status" value="1"/>
</dbReference>
<dbReference type="InterPro" id="IPR019734">
    <property type="entry name" value="TPR_rpt"/>
</dbReference>
<sequence precursor="true">MMMPIDADSISMKPFANGRRSRQLAAWFTALCVLLSASATAQMSHLPELGDPSATILSPQEDYRLGQAFMRNLRQNVDIIEDPELNAYINSLGYRLLAAAGTDLPFHFFIVDAPSINAFAGPGGHIGIHSGLILAAQSEGELAAVMAHEIAHVTQRHLARAFQKASASQLQTAAAIIAAILLGSPQLSSAMIATAAAGSIQQQLNFTRAHEQEADRVGIDILVNSGFDPYHMPAFFGRLQEAYRYMESNLPELLRTHPVTPSRIADSQNRAGQYPDITQRQSDSFPFIQARLRAMADQEHRYRLKELEARLSQSDTLSAAEQYEYALFQLQLGNLEQADTFSRTLLQKTPESEQFIALRAHVELEQGEHEAALQRLQKALKLFPLHPQLTVLYARALIQADRPKQAADTLRELIQKPQQFVLPSYYQLLAKAESAADRQSNAYMALADYYQMIGQLRTAIEQLENALSHTAADNSFQTERIKAQLTLLKRQALAQQETQAQQ</sequence>
<dbReference type="InterPro" id="IPR001915">
    <property type="entry name" value="Peptidase_M48"/>
</dbReference>
<dbReference type="PROSITE" id="PS50005">
    <property type="entry name" value="TPR"/>
    <property type="match status" value="1"/>
</dbReference>
<keyword evidence="1 8" id="KW-0645">Protease</keyword>
<dbReference type="SUPFAM" id="SSF48452">
    <property type="entry name" value="TPR-like"/>
    <property type="match status" value="1"/>
</dbReference>
<protein>
    <recommendedName>
        <fullName evidence="8">Putative beta-barrel assembly-enhancing protease</fullName>
        <ecNumber evidence="8">3.4.-.-</ecNumber>
    </recommendedName>
</protein>
<dbReference type="Gene3D" id="1.25.40.10">
    <property type="entry name" value="Tetratricopeptide repeat domain"/>
    <property type="match status" value="1"/>
</dbReference>
<dbReference type="PANTHER" id="PTHR22726">
    <property type="entry name" value="METALLOENDOPEPTIDASE OMA1"/>
    <property type="match status" value="1"/>
</dbReference>
<dbReference type="EC" id="3.4.-.-" evidence="8"/>
<dbReference type="Gene3D" id="3.30.2010.10">
    <property type="entry name" value="Metalloproteases ('zincins'), catalytic domain"/>
    <property type="match status" value="1"/>
</dbReference>
<dbReference type="InterPro" id="IPR051156">
    <property type="entry name" value="Mito/Outer_Membr_Metalloprot"/>
</dbReference>
<feature type="binding site" evidence="8">
    <location>
        <position position="148"/>
    </location>
    <ligand>
        <name>Zn(2+)</name>
        <dbReference type="ChEBI" id="CHEBI:29105"/>
        <note>catalytic</note>
    </ligand>
</feature>
<evidence type="ECO:0000256" key="9">
    <source>
        <dbReference type="PROSITE-ProRule" id="PRU00339"/>
    </source>
</evidence>
<keyword evidence="7 8" id="KW-0482">Metalloprotease</keyword>
<dbReference type="InterPro" id="IPR011990">
    <property type="entry name" value="TPR-like_helical_dom_sf"/>
</dbReference>
<evidence type="ECO:0000259" key="10">
    <source>
        <dbReference type="Pfam" id="PF01435"/>
    </source>
</evidence>
<evidence type="ECO:0000256" key="2">
    <source>
        <dbReference type="ARBA" id="ARBA00022723"/>
    </source>
</evidence>
<evidence type="ECO:0000313" key="12">
    <source>
        <dbReference type="Proteomes" id="UP000055136"/>
    </source>
</evidence>
<evidence type="ECO:0000256" key="5">
    <source>
        <dbReference type="ARBA" id="ARBA00022801"/>
    </source>
</evidence>
<comment type="function">
    <text evidence="8">Functions as both a chaperone and a metalloprotease. Maintains the integrity of the outer membrane by promoting either the assembly or the elimination of outer membrane proteins, depending on their folding state.</text>
</comment>
<dbReference type="GO" id="GO:0051603">
    <property type="term" value="P:proteolysis involved in protein catabolic process"/>
    <property type="evidence" value="ECO:0007669"/>
    <property type="project" value="TreeGrafter"/>
</dbReference>
<comment type="cofactor">
    <cofactor evidence="8">
        <name>Zn(2+)</name>
        <dbReference type="ChEBI" id="CHEBI:29105"/>
    </cofactor>
    <text evidence="8">Binds 1 zinc ion per subunit.</text>
</comment>
<proteinExistence type="inferred from homology"/>
<dbReference type="STRING" id="1748243.Tel_06745"/>
<feature type="chain" id="PRO_5008995454" description="Putative beta-barrel assembly-enhancing protease" evidence="8">
    <location>
        <begin position="42"/>
        <end position="502"/>
    </location>
</feature>
<dbReference type="Proteomes" id="UP000055136">
    <property type="component" value="Chromosome"/>
</dbReference>
<keyword evidence="5 8" id="KW-0378">Hydrolase</keyword>
<feature type="binding site" evidence="8">
    <location>
        <position position="211"/>
    </location>
    <ligand>
        <name>Zn(2+)</name>
        <dbReference type="ChEBI" id="CHEBI:29105"/>
        <note>catalytic</note>
    </ligand>
</feature>
<evidence type="ECO:0000256" key="6">
    <source>
        <dbReference type="ARBA" id="ARBA00022833"/>
    </source>
</evidence>
<dbReference type="CDD" id="cd07333">
    <property type="entry name" value="M48C_bepA_like"/>
    <property type="match status" value="1"/>
</dbReference>
<dbReference type="AlphaFoldDB" id="A0A0S2TCR7"/>
<dbReference type="Pfam" id="PF14559">
    <property type="entry name" value="TPR_19"/>
    <property type="match status" value="1"/>
</dbReference>
<keyword evidence="6 8" id="KW-0862">Zinc</keyword>
<feature type="signal peptide" evidence="8">
    <location>
        <begin position="1"/>
        <end position="41"/>
    </location>
</feature>
<evidence type="ECO:0000256" key="8">
    <source>
        <dbReference type="HAMAP-Rule" id="MF_00997"/>
    </source>
</evidence>
<dbReference type="GO" id="GO:0008270">
    <property type="term" value="F:zinc ion binding"/>
    <property type="evidence" value="ECO:0007669"/>
    <property type="project" value="UniProtKB-UniRule"/>
</dbReference>
<dbReference type="InterPro" id="IPR030873">
    <property type="entry name" value="Protease_BepA"/>
</dbReference>
<evidence type="ECO:0000256" key="4">
    <source>
        <dbReference type="ARBA" id="ARBA00022764"/>
    </source>
</evidence>
<dbReference type="GO" id="GO:0016020">
    <property type="term" value="C:membrane"/>
    <property type="evidence" value="ECO:0007669"/>
    <property type="project" value="InterPro"/>
</dbReference>
<feature type="domain" description="Peptidase M48" evidence="10">
    <location>
        <begin position="85"/>
        <end position="268"/>
    </location>
</feature>
<reference evidence="11" key="1">
    <citation type="submission" date="2015-10" db="EMBL/GenBank/DDBJ databases">
        <title>Description of Candidatus Tenderia electrophaga gen. nov, sp. nov., an Uncultivated Electroautotroph from a Biocathode Enrichment.</title>
        <authorList>
            <person name="Eddie B.J."/>
            <person name="Malanoski A.P."/>
            <person name="Wang Z."/>
            <person name="Hall R.J."/>
            <person name="Oh S.D."/>
            <person name="Heiner C."/>
            <person name="Lin B."/>
            <person name="Strycharz-Glaven S.M."/>
        </authorList>
    </citation>
    <scope>NUCLEOTIDE SEQUENCE [LARGE SCALE GENOMIC DNA]</scope>
    <source>
        <strain evidence="11">NRL1</strain>
    </source>
</reference>
<keyword evidence="3 8" id="KW-0732">Signal</keyword>
<keyword evidence="9" id="KW-0802">TPR repeat</keyword>
<comment type="subcellular location">
    <subcellularLocation>
        <location evidence="8">Periplasm</location>
    </subcellularLocation>
</comment>
<keyword evidence="12" id="KW-1185">Reference proteome</keyword>
<evidence type="ECO:0000256" key="3">
    <source>
        <dbReference type="ARBA" id="ARBA00022729"/>
    </source>
</evidence>
<evidence type="ECO:0000256" key="7">
    <source>
        <dbReference type="ARBA" id="ARBA00023049"/>
    </source>
</evidence>
<comment type="similarity">
    <text evidence="8">Belongs to the peptidase M48 family. BepA subfamily.</text>
</comment>
<evidence type="ECO:0000313" key="11">
    <source>
        <dbReference type="EMBL" id="ALP52877.1"/>
    </source>
</evidence>
<feature type="binding site" evidence="8">
    <location>
        <position position="152"/>
    </location>
    <ligand>
        <name>Zn(2+)</name>
        <dbReference type="ChEBI" id="CHEBI:29105"/>
        <note>catalytic</note>
    </ligand>
</feature>
<feature type="active site" description="Proton donor" evidence="8">
    <location>
        <position position="215"/>
    </location>
</feature>
<feature type="repeat" description="TPR" evidence="9">
    <location>
        <begin position="353"/>
        <end position="386"/>
    </location>
</feature>
<keyword evidence="4 8" id="KW-0574">Periplasm</keyword>
<keyword evidence="2 8" id="KW-0479">Metal-binding</keyword>
<dbReference type="KEGG" id="tee:Tel_06745"/>
<dbReference type="GO" id="GO:0004222">
    <property type="term" value="F:metalloendopeptidase activity"/>
    <property type="evidence" value="ECO:0007669"/>
    <property type="project" value="InterPro"/>
</dbReference>
<dbReference type="HAMAP" id="MF_00997">
    <property type="entry name" value="Protease_BepA"/>
    <property type="match status" value="1"/>
</dbReference>
<accession>A0A0S2TCR7</accession>
<dbReference type="EMBL" id="CP013099">
    <property type="protein sequence ID" value="ALP52877.1"/>
    <property type="molecule type" value="Genomic_DNA"/>
</dbReference>
<gene>
    <name evidence="11" type="ORF">Tel_06745</name>
</gene>
<dbReference type="Pfam" id="PF01435">
    <property type="entry name" value="Peptidase_M48"/>
    <property type="match status" value="1"/>
</dbReference>
<feature type="active site" evidence="8">
    <location>
        <position position="149"/>
    </location>
</feature>
<dbReference type="SMART" id="SM00028">
    <property type="entry name" value="TPR"/>
    <property type="match status" value="2"/>
</dbReference>
<organism evidence="11 12">
    <name type="scientific">Candidatus Tenderia electrophaga</name>
    <dbReference type="NCBI Taxonomy" id="1748243"/>
    <lineage>
        <taxon>Bacteria</taxon>
        <taxon>Pseudomonadati</taxon>
        <taxon>Pseudomonadota</taxon>
        <taxon>Gammaproteobacteria</taxon>
        <taxon>Candidatus Tenderiales</taxon>
        <taxon>Candidatus Tenderiaceae</taxon>
        <taxon>Candidatus Tenderia</taxon>
    </lineage>
</organism>
<name>A0A0S2TCR7_9GAMM</name>
<dbReference type="GO" id="GO:0042597">
    <property type="term" value="C:periplasmic space"/>
    <property type="evidence" value="ECO:0007669"/>
    <property type="project" value="UniProtKB-SubCell"/>
</dbReference>